<sequence length="383" mass="43417">MERYNNQVSENNISNRGTRGGFLYPGGAPVLAPDSSVYGRSSSSSSNVIDQQQHPHTQLPMNTFHHHLHQSADCFLSEAPQIAKTEASGSQHNQEFLYSLGGGHHQQQQQQGRNGISSEAEAIKAKIVAHPQYSNLLEAYMECQKVGAPPEVVARLTAVHGELETRQRSSVISRDSSGDPELDQFMEAYFDMLVKYREELTRPIQEAMEFMRKIEAQLSTLTHGPVRILSSDVKCEGMGSSEEDQDNSGGEMETPEIDPRSEDRELKNHLLKKYSGYLSSLKQELSKKKRKGKLPKDARQKLLNWWELHYKWPYPSETEKVALAESTGLDQKQINNWFINQRKRHWKPSEDMQFVVMDGIHAQNAALYMEGHFMSDGAYRLGP</sequence>
<comment type="similarity">
    <text evidence="6">Belongs to the TALE/KNOX homeobox family.</text>
</comment>
<dbReference type="CDD" id="cd00086">
    <property type="entry name" value="homeodomain"/>
    <property type="match status" value="1"/>
</dbReference>
<dbReference type="EMBL" id="JAMYWD010000007">
    <property type="protein sequence ID" value="KAJ4966533.1"/>
    <property type="molecule type" value="Genomic_DNA"/>
</dbReference>
<dbReference type="AlphaFoldDB" id="A0A9Q0K9R5"/>
<dbReference type="GO" id="GO:0003677">
    <property type="term" value="F:DNA binding"/>
    <property type="evidence" value="ECO:0007669"/>
    <property type="project" value="UniProtKB-UniRule"/>
</dbReference>
<evidence type="ECO:0000259" key="8">
    <source>
        <dbReference type="PROSITE" id="PS50071"/>
    </source>
</evidence>
<feature type="compositionally biased region" description="Polar residues" evidence="7">
    <location>
        <begin position="1"/>
        <end position="17"/>
    </location>
</feature>
<dbReference type="PROSITE" id="PS50071">
    <property type="entry name" value="HOMEOBOX_2"/>
    <property type="match status" value="1"/>
</dbReference>
<dbReference type="InterPro" id="IPR005539">
    <property type="entry name" value="ELK_dom"/>
</dbReference>
<dbReference type="GO" id="GO:0000981">
    <property type="term" value="F:DNA-binding transcription factor activity, RNA polymerase II-specific"/>
    <property type="evidence" value="ECO:0007669"/>
    <property type="project" value="InterPro"/>
</dbReference>
<feature type="domain" description="ELK" evidence="9">
    <location>
        <begin position="265"/>
        <end position="285"/>
    </location>
</feature>
<feature type="region of interest" description="Disordered" evidence="7">
    <location>
        <begin position="1"/>
        <end position="54"/>
    </location>
</feature>
<dbReference type="SMART" id="SM01188">
    <property type="entry name" value="ELK"/>
    <property type="match status" value="1"/>
</dbReference>
<comment type="subcellular location">
    <subcellularLocation>
        <location evidence="1 5">Nucleus</location>
    </subcellularLocation>
</comment>
<feature type="region of interest" description="Disordered" evidence="7">
    <location>
        <begin position="232"/>
        <end position="263"/>
    </location>
</feature>
<dbReference type="InterPro" id="IPR008422">
    <property type="entry name" value="KN_HD"/>
</dbReference>
<dbReference type="SMART" id="SM01256">
    <property type="entry name" value="KNOX2"/>
    <property type="match status" value="1"/>
</dbReference>
<evidence type="ECO:0000256" key="7">
    <source>
        <dbReference type="SAM" id="MobiDB-lite"/>
    </source>
</evidence>
<name>A0A9Q0K9R5_9MAGN</name>
<proteinExistence type="inferred from homology"/>
<evidence type="ECO:0000313" key="11">
    <source>
        <dbReference type="Proteomes" id="UP001141806"/>
    </source>
</evidence>
<dbReference type="Proteomes" id="UP001141806">
    <property type="component" value="Unassembled WGS sequence"/>
</dbReference>
<dbReference type="Pfam" id="PF03789">
    <property type="entry name" value="ELK"/>
    <property type="match status" value="1"/>
</dbReference>
<evidence type="ECO:0000256" key="3">
    <source>
        <dbReference type="ARBA" id="ARBA00023155"/>
    </source>
</evidence>
<dbReference type="SMART" id="SM01255">
    <property type="entry name" value="KNOX1"/>
    <property type="match status" value="1"/>
</dbReference>
<gene>
    <name evidence="10" type="ORF">NE237_018382</name>
</gene>
<dbReference type="Gene3D" id="1.10.10.60">
    <property type="entry name" value="Homeodomain-like"/>
    <property type="match status" value="1"/>
</dbReference>
<dbReference type="GO" id="GO:0005634">
    <property type="term" value="C:nucleus"/>
    <property type="evidence" value="ECO:0007669"/>
    <property type="project" value="UniProtKB-SubCell"/>
</dbReference>
<protein>
    <submittedName>
        <fullName evidence="10">Uncharacterized protein</fullName>
    </submittedName>
</protein>
<dbReference type="FunFam" id="1.10.10.60:FF:000076">
    <property type="entry name" value="Homeobox protein knotted-1-like 2"/>
    <property type="match status" value="1"/>
</dbReference>
<comment type="caution">
    <text evidence="10">The sequence shown here is derived from an EMBL/GenBank/DDBJ whole genome shotgun (WGS) entry which is preliminary data.</text>
</comment>
<dbReference type="OrthoDB" id="10056939at2759"/>
<keyword evidence="3 5" id="KW-0371">Homeobox</keyword>
<keyword evidence="11" id="KW-1185">Reference proteome</keyword>
<dbReference type="Pfam" id="PF03790">
    <property type="entry name" value="KNOX1"/>
    <property type="match status" value="1"/>
</dbReference>
<dbReference type="PROSITE" id="PS51213">
    <property type="entry name" value="ELK"/>
    <property type="match status" value="1"/>
</dbReference>
<evidence type="ECO:0000313" key="10">
    <source>
        <dbReference type="EMBL" id="KAJ4966533.1"/>
    </source>
</evidence>
<dbReference type="SUPFAM" id="SSF46689">
    <property type="entry name" value="Homeodomain-like"/>
    <property type="match status" value="1"/>
</dbReference>
<feature type="compositionally biased region" description="Low complexity" evidence="7">
    <location>
        <begin position="35"/>
        <end position="46"/>
    </location>
</feature>
<dbReference type="InterPro" id="IPR017970">
    <property type="entry name" value="Homeobox_CS"/>
</dbReference>
<evidence type="ECO:0000256" key="2">
    <source>
        <dbReference type="ARBA" id="ARBA00023125"/>
    </source>
</evidence>
<evidence type="ECO:0000256" key="5">
    <source>
        <dbReference type="PROSITE-ProRule" id="PRU00108"/>
    </source>
</evidence>
<dbReference type="InterPro" id="IPR050224">
    <property type="entry name" value="TALE_homeobox"/>
</dbReference>
<organism evidence="10 11">
    <name type="scientific">Protea cynaroides</name>
    <dbReference type="NCBI Taxonomy" id="273540"/>
    <lineage>
        <taxon>Eukaryota</taxon>
        <taxon>Viridiplantae</taxon>
        <taxon>Streptophyta</taxon>
        <taxon>Embryophyta</taxon>
        <taxon>Tracheophyta</taxon>
        <taxon>Spermatophyta</taxon>
        <taxon>Magnoliopsida</taxon>
        <taxon>Proteales</taxon>
        <taxon>Proteaceae</taxon>
        <taxon>Protea</taxon>
    </lineage>
</organism>
<evidence type="ECO:0000256" key="4">
    <source>
        <dbReference type="ARBA" id="ARBA00023242"/>
    </source>
</evidence>
<accession>A0A9Q0K9R5</accession>
<keyword evidence="2 5" id="KW-0238">DNA-binding</keyword>
<feature type="domain" description="Homeobox" evidence="8">
    <location>
        <begin position="285"/>
        <end position="348"/>
    </location>
</feature>
<dbReference type="InterPro" id="IPR005540">
    <property type="entry name" value="KNOX1"/>
</dbReference>
<dbReference type="InterPro" id="IPR005541">
    <property type="entry name" value="KNOX2"/>
</dbReference>
<evidence type="ECO:0000256" key="6">
    <source>
        <dbReference type="PROSITE-ProRule" id="PRU00559"/>
    </source>
</evidence>
<dbReference type="InterPro" id="IPR009057">
    <property type="entry name" value="Homeodomain-like_sf"/>
</dbReference>
<evidence type="ECO:0000259" key="9">
    <source>
        <dbReference type="PROSITE" id="PS51213"/>
    </source>
</evidence>
<dbReference type="InterPro" id="IPR001356">
    <property type="entry name" value="HD"/>
</dbReference>
<dbReference type="PROSITE" id="PS00027">
    <property type="entry name" value="HOMEOBOX_1"/>
    <property type="match status" value="1"/>
</dbReference>
<evidence type="ECO:0000256" key="1">
    <source>
        <dbReference type="ARBA" id="ARBA00004123"/>
    </source>
</evidence>
<dbReference type="PANTHER" id="PTHR11850">
    <property type="entry name" value="HOMEOBOX PROTEIN TRANSCRIPTION FACTORS"/>
    <property type="match status" value="1"/>
</dbReference>
<reference evidence="10" key="1">
    <citation type="journal article" date="2023" name="Plant J.">
        <title>The genome of the king protea, Protea cynaroides.</title>
        <authorList>
            <person name="Chang J."/>
            <person name="Duong T.A."/>
            <person name="Schoeman C."/>
            <person name="Ma X."/>
            <person name="Roodt D."/>
            <person name="Barker N."/>
            <person name="Li Z."/>
            <person name="Van de Peer Y."/>
            <person name="Mizrachi E."/>
        </authorList>
    </citation>
    <scope>NUCLEOTIDE SEQUENCE</scope>
    <source>
        <tissue evidence="10">Young leaves</tissue>
    </source>
</reference>
<feature type="DNA-binding region" description="Homeobox; TALE-type" evidence="5">
    <location>
        <begin position="286"/>
        <end position="349"/>
    </location>
</feature>
<dbReference type="Pfam" id="PF03791">
    <property type="entry name" value="KNOX2"/>
    <property type="match status" value="1"/>
</dbReference>
<dbReference type="SMART" id="SM00389">
    <property type="entry name" value="HOX"/>
    <property type="match status" value="1"/>
</dbReference>
<dbReference type="Pfam" id="PF05920">
    <property type="entry name" value="Homeobox_KN"/>
    <property type="match status" value="1"/>
</dbReference>
<keyword evidence="4 5" id="KW-0539">Nucleus</keyword>